<dbReference type="CDD" id="cd03886">
    <property type="entry name" value="M20_Acy1"/>
    <property type="match status" value="1"/>
</dbReference>
<dbReference type="Pfam" id="PF01546">
    <property type="entry name" value="Peptidase_M20"/>
    <property type="match status" value="1"/>
</dbReference>
<dbReference type="InterPro" id="IPR036264">
    <property type="entry name" value="Bact_exopeptidase_dim_dom"/>
</dbReference>
<evidence type="ECO:0000313" key="2">
    <source>
        <dbReference type="EMBL" id="GMI24387.1"/>
    </source>
</evidence>
<comment type="caution">
    <text evidence="2">The sequence shown here is derived from an EMBL/GenBank/DDBJ whole genome shotgun (WGS) entry which is preliminary data.</text>
</comment>
<dbReference type="Proteomes" id="UP001165060">
    <property type="component" value="Unassembled WGS sequence"/>
</dbReference>
<dbReference type="PANTHER" id="PTHR11014">
    <property type="entry name" value="PEPTIDASE M20 FAMILY MEMBER"/>
    <property type="match status" value="1"/>
</dbReference>
<dbReference type="InterPro" id="IPR017439">
    <property type="entry name" value="Amidohydrolase"/>
</dbReference>
<dbReference type="Gene3D" id="3.40.630.10">
    <property type="entry name" value="Zn peptidases"/>
    <property type="match status" value="1"/>
</dbReference>
<feature type="domain" description="Peptidase M20 dimerisation" evidence="1">
    <location>
        <begin position="150"/>
        <end position="240"/>
    </location>
</feature>
<accession>A0ABQ6MDP1</accession>
<name>A0ABQ6MDP1_9STRA</name>
<dbReference type="SUPFAM" id="SSF55031">
    <property type="entry name" value="Bacterial exopeptidase dimerisation domain"/>
    <property type="match status" value="1"/>
</dbReference>
<gene>
    <name evidence="2" type="ORF">TeGR_g2322</name>
</gene>
<dbReference type="EMBL" id="BRYB01002712">
    <property type="protein sequence ID" value="GMI24387.1"/>
    <property type="molecule type" value="Genomic_DNA"/>
</dbReference>
<sequence>MNIKATCIKTVANTGLQVELMGTGAAAPSPKLIALRADMDGLRMEESNVFLPYKSRNPGRAHMCGHDGHMAGLVAAAALISGRRHLLPSNRGVRLLFQPAEEGPGGALPMMKEGCLEGVAEVYGVHNWPSVPLGTIHVRPGPVMARVSTWAILVKGRGSHASQPQQALDAISCGAAIVAGVNGIVSRSLSCHARAVVSVTQFHAGDAVNVLPDTAKLEGTIRDFDEETYSIIKQRMRQIATGVAMSFGCEVDVDISELFPVVSNWEEQARAVGRACGKAGLGLVVEPGEPTTVAEDFSYFMQEKHGGVPGCFVFVGTAEEKYRGLGAVAGAGGGGGAGWDRSNCMCHGSSFDFNDNAIPIIAGVFVKTVEDRLGCALFQDGEVDWKSSIGGRR</sequence>
<keyword evidence="3" id="KW-1185">Reference proteome</keyword>
<dbReference type="PANTHER" id="PTHR11014:SF63">
    <property type="entry name" value="METALLOPEPTIDASE, PUTATIVE (AFU_ORTHOLOGUE AFUA_6G09600)-RELATED"/>
    <property type="match status" value="1"/>
</dbReference>
<proteinExistence type="predicted"/>
<reference evidence="2 3" key="1">
    <citation type="journal article" date="2023" name="Commun. Biol.">
        <title>Genome analysis of Parmales, the sister group of diatoms, reveals the evolutionary specialization of diatoms from phago-mixotrophs to photoautotrophs.</title>
        <authorList>
            <person name="Ban H."/>
            <person name="Sato S."/>
            <person name="Yoshikawa S."/>
            <person name="Yamada K."/>
            <person name="Nakamura Y."/>
            <person name="Ichinomiya M."/>
            <person name="Sato N."/>
            <person name="Blanc-Mathieu R."/>
            <person name="Endo H."/>
            <person name="Kuwata A."/>
            <person name="Ogata H."/>
        </authorList>
    </citation>
    <scope>NUCLEOTIDE SEQUENCE [LARGE SCALE GENOMIC DNA]</scope>
</reference>
<organism evidence="2 3">
    <name type="scientific">Tetraparma gracilis</name>
    <dbReference type="NCBI Taxonomy" id="2962635"/>
    <lineage>
        <taxon>Eukaryota</taxon>
        <taxon>Sar</taxon>
        <taxon>Stramenopiles</taxon>
        <taxon>Ochrophyta</taxon>
        <taxon>Bolidophyceae</taxon>
        <taxon>Parmales</taxon>
        <taxon>Triparmaceae</taxon>
        <taxon>Tetraparma</taxon>
    </lineage>
</organism>
<dbReference type="InterPro" id="IPR002933">
    <property type="entry name" value="Peptidase_M20"/>
</dbReference>
<dbReference type="InterPro" id="IPR011650">
    <property type="entry name" value="Peptidase_M20_dimer"/>
</dbReference>
<dbReference type="Pfam" id="PF07687">
    <property type="entry name" value="M20_dimer"/>
    <property type="match status" value="1"/>
</dbReference>
<evidence type="ECO:0000259" key="1">
    <source>
        <dbReference type="Pfam" id="PF07687"/>
    </source>
</evidence>
<evidence type="ECO:0000313" key="3">
    <source>
        <dbReference type="Proteomes" id="UP001165060"/>
    </source>
</evidence>
<dbReference type="SUPFAM" id="SSF53187">
    <property type="entry name" value="Zn-dependent exopeptidases"/>
    <property type="match status" value="1"/>
</dbReference>
<dbReference type="NCBIfam" id="TIGR01891">
    <property type="entry name" value="amidohydrolases"/>
    <property type="match status" value="1"/>
</dbReference>
<dbReference type="PIRSF" id="PIRSF005962">
    <property type="entry name" value="Pept_M20D_amidohydro"/>
    <property type="match status" value="1"/>
</dbReference>
<protein>
    <recommendedName>
        <fullName evidence="1">Peptidase M20 dimerisation domain-containing protein</fullName>
    </recommendedName>
</protein>
<dbReference type="Gene3D" id="3.30.70.360">
    <property type="match status" value="1"/>
</dbReference>